<dbReference type="PATRIC" id="fig|652.5.peg.826"/>
<dbReference type="GO" id="GO:0017004">
    <property type="term" value="P:cytochrome complex assembly"/>
    <property type="evidence" value="ECO:0007669"/>
    <property type="project" value="UniProtKB-KW"/>
</dbReference>
<feature type="chain" id="PRO_5006604492" evidence="7">
    <location>
        <begin position="22"/>
        <end position="664"/>
    </location>
</feature>
<evidence type="ECO:0000256" key="5">
    <source>
        <dbReference type="ARBA" id="ARBA00023136"/>
    </source>
</evidence>
<dbReference type="Gene3D" id="3.40.30.10">
    <property type="entry name" value="Glutaredoxin"/>
    <property type="match status" value="1"/>
</dbReference>
<feature type="signal peptide" evidence="7">
    <location>
        <begin position="1"/>
        <end position="21"/>
    </location>
</feature>
<dbReference type="GO" id="GO:0015035">
    <property type="term" value="F:protein-disulfide reductase activity"/>
    <property type="evidence" value="ECO:0007669"/>
    <property type="project" value="TreeGrafter"/>
</dbReference>
<comment type="subcellular location">
    <subcellularLocation>
        <location evidence="1">Membrane</location>
        <topology evidence="1">Multi-pass membrane protein</topology>
    </subcellularLocation>
</comment>
<dbReference type="EMBL" id="CP013067">
    <property type="protein sequence ID" value="ALP42512.1"/>
    <property type="molecule type" value="Genomic_DNA"/>
</dbReference>
<feature type="domain" description="Cytochrome C biogenesis protein transmembrane" evidence="8">
    <location>
        <begin position="269"/>
        <end position="483"/>
    </location>
</feature>
<evidence type="ECO:0000259" key="8">
    <source>
        <dbReference type="Pfam" id="PF02683"/>
    </source>
</evidence>
<dbReference type="GO" id="GO:0045454">
    <property type="term" value="P:cell redox homeostasis"/>
    <property type="evidence" value="ECO:0007669"/>
    <property type="project" value="TreeGrafter"/>
</dbReference>
<feature type="transmembrane region" description="Helical" evidence="6">
    <location>
        <begin position="428"/>
        <end position="449"/>
    </location>
</feature>
<proteinExistence type="predicted"/>
<evidence type="ECO:0000256" key="2">
    <source>
        <dbReference type="ARBA" id="ARBA00022692"/>
    </source>
</evidence>
<dbReference type="SUPFAM" id="SSF52833">
    <property type="entry name" value="Thioredoxin-like"/>
    <property type="match status" value="1"/>
</dbReference>
<dbReference type="GO" id="GO:0016020">
    <property type="term" value="C:membrane"/>
    <property type="evidence" value="ECO:0007669"/>
    <property type="project" value="UniProtKB-SubCell"/>
</dbReference>
<dbReference type="AlphaFoldDB" id="A0A0S2SLE6"/>
<organism evidence="10 11">
    <name type="scientific">Aeromonas schubertii</name>
    <dbReference type="NCBI Taxonomy" id="652"/>
    <lineage>
        <taxon>Bacteria</taxon>
        <taxon>Pseudomonadati</taxon>
        <taxon>Pseudomonadota</taxon>
        <taxon>Gammaproteobacteria</taxon>
        <taxon>Aeromonadales</taxon>
        <taxon>Aeromonadaceae</taxon>
        <taxon>Aeromonas</taxon>
    </lineage>
</organism>
<reference evidence="11" key="1">
    <citation type="submission" date="2015-10" db="EMBL/GenBank/DDBJ databases">
        <title>Complete Genome Sequence of Aeromonas schubertii strain WL1483.</title>
        <authorList>
            <person name="Liu L."/>
        </authorList>
    </citation>
    <scope>NUCLEOTIDE SEQUENCE [LARGE SCALE GENOMIC DNA]</scope>
    <source>
        <strain evidence="11">WL1483</strain>
    </source>
</reference>
<keyword evidence="2 6" id="KW-0812">Transmembrane</keyword>
<gene>
    <name evidence="10" type="ORF">WL1483_3093</name>
</gene>
<evidence type="ECO:0000259" key="9">
    <source>
        <dbReference type="Pfam" id="PF11412"/>
    </source>
</evidence>
<protein>
    <submittedName>
        <fullName evidence="10">Protein-disulfide reductase</fullName>
    </submittedName>
</protein>
<keyword evidence="7" id="KW-0732">Signal</keyword>
<feature type="transmembrane region" description="Helical" evidence="6">
    <location>
        <begin position="461"/>
        <end position="483"/>
    </location>
</feature>
<evidence type="ECO:0000256" key="1">
    <source>
        <dbReference type="ARBA" id="ARBA00004141"/>
    </source>
</evidence>
<name>A0A0S2SLE6_9GAMM</name>
<reference evidence="10 11" key="2">
    <citation type="journal article" date="2016" name="Genome Announc.">
        <title>Complete Genome Sequence of the Highly Virulent Aeromonas schubertii Strain WL1483, Isolated from Diseased Snakehead Fish (Channa argus) in China.</title>
        <authorList>
            <person name="Liu L."/>
            <person name="Li N."/>
            <person name="Zhang D."/>
            <person name="Fu X."/>
            <person name="Shi C."/>
            <person name="Lin Q."/>
            <person name="Hao G."/>
        </authorList>
    </citation>
    <scope>NUCLEOTIDE SEQUENCE [LARGE SCALE GENOMIC DNA]</scope>
    <source>
        <strain evidence="10 11">WL1483</strain>
    </source>
</reference>
<dbReference type="PANTHER" id="PTHR32234:SF3">
    <property type="entry name" value="SUPPRESSION OF COPPER SENSITIVITY PROTEIN"/>
    <property type="match status" value="1"/>
</dbReference>
<accession>A0A0S2SLE6</accession>
<feature type="transmembrane region" description="Helical" evidence="6">
    <location>
        <begin position="517"/>
        <end position="535"/>
    </location>
</feature>
<dbReference type="PANTHER" id="PTHR32234">
    <property type="entry name" value="THIOL:DISULFIDE INTERCHANGE PROTEIN DSBD"/>
    <property type="match status" value="1"/>
</dbReference>
<evidence type="ECO:0000256" key="4">
    <source>
        <dbReference type="ARBA" id="ARBA00022989"/>
    </source>
</evidence>
<dbReference type="InterPro" id="IPR036249">
    <property type="entry name" value="Thioredoxin-like_sf"/>
</dbReference>
<evidence type="ECO:0000256" key="3">
    <source>
        <dbReference type="ARBA" id="ARBA00022748"/>
    </source>
</evidence>
<dbReference type="Pfam" id="PF13899">
    <property type="entry name" value="Thioredoxin_7"/>
    <property type="match status" value="1"/>
</dbReference>
<feature type="domain" description="Thiol:disulfide interchange protein DsbD N-terminal" evidence="9">
    <location>
        <begin position="36"/>
        <end position="133"/>
    </location>
</feature>
<evidence type="ECO:0000313" key="10">
    <source>
        <dbReference type="EMBL" id="ALP42512.1"/>
    </source>
</evidence>
<dbReference type="InterPro" id="IPR003834">
    <property type="entry name" value="Cyt_c_assmbl_TM_dom"/>
</dbReference>
<evidence type="ECO:0000256" key="6">
    <source>
        <dbReference type="SAM" id="Phobius"/>
    </source>
</evidence>
<keyword evidence="4 6" id="KW-1133">Transmembrane helix</keyword>
<sequence length="664" mass="71057">MFRLLTALILVIGSLWLPARAADTGWLSETRHPHVKVRLERDGERALLRVQLAEGWKTYWKSPGEGGIAPAIAWQGTPRVTWHWPTPTRFEVAGLPAQGYPGDVTFPLTVTSPGELGGTLRLPTCSNVCVLTDFPFTLDEGGATDADFDRRYAQALSQVPRPLPETVQVQSGYRPGELQVEATRPGGWQRPAFFVDTVKGALFGAPRFTLEGDRLIAVLPVEDEWGKGAPDLQGQPLPLVLVNDGQGWQLDSRPGPPLSEALAPPLSLWSLFLLALAGGLILNLMPCVLPVLALKIGSLTRHSEDHRAVRAGFVASSLGILVSFWLLALMSSLLRLTGAALGWGIQFQSPWFIAIMVLVTGLFTANLLGLFELRLPSALATRLGVAGGQGRLGHFLQGMFATLLATPCSAPFLGTAVAFALAAPLPQLWLVFTTLGLGMALPWLLPALSPTMARLLPRPGLWLNGLRPLLGIMMLGSSLWLVSLLEHHLPRYLVLPLGALLLLLPCAALARVSRRHGVLALLALVLMLPPALLALRGASATVRTDAVTWQPLSEAAIQAALGDGKRVFVDVTADWCITCKANKFNVLLDPAVQAALAADDVVALRGDWSTPSDTISVFLKGRGVAAIPFNQIYGPGLPRGKVLPPLLDTPSTLAALAEARGETP</sequence>
<feature type="transmembrane region" description="Helical" evidence="6">
    <location>
        <begin position="308"/>
        <end position="331"/>
    </location>
</feature>
<feature type="transmembrane region" description="Helical" evidence="6">
    <location>
        <begin position="268"/>
        <end position="296"/>
    </location>
</feature>
<dbReference type="Proteomes" id="UP000058114">
    <property type="component" value="Chromosome"/>
</dbReference>
<keyword evidence="5 6" id="KW-0472">Membrane</keyword>
<dbReference type="RefSeq" id="WP_060584304.1">
    <property type="nucleotide sequence ID" value="NZ_CP013067.1"/>
</dbReference>
<feature type="transmembrane region" description="Helical" evidence="6">
    <location>
        <begin position="351"/>
        <end position="371"/>
    </location>
</feature>
<dbReference type="Pfam" id="PF02683">
    <property type="entry name" value="DsbD_TM"/>
    <property type="match status" value="1"/>
</dbReference>
<dbReference type="InterPro" id="IPR028250">
    <property type="entry name" value="DsbDN"/>
</dbReference>
<dbReference type="KEGG" id="asr:WL1483_3093"/>
<evidence type="ECO:0000256" key="7">
    <source>
        <dbReference type="SAM" id="SignalP"/>
    </source>
</evidence>
<feature type="transmembrane region" description="Helical" evidence="6">
    <location>
        <begin position="392"/>
        <end position="422"/>
    </location>
</feature>
<keyword evidence="3" id="KW-0201">Cytochrome c-type biogenesis</keyword>
<evidence type="ECO:0000313" key="11">
    <source>
        <dbReference type="Proteomes" id="UP000058114"/>
    </source>
</evidence>
<feature type="transmembrane region" description="Helical" evidence="6">
    <location>
        <begin position="489"/>
        <end position="510"/>
    </location>
</feature>
<dbReference type="Pfam" id="PF11412">
    <property type="entry name" value="DsbD_N"/>
    <property type="match status" value="1"/>
</dbReference>